<reference evidence="2 3" key="1">
    <citation type="journal article" date="2023" name="bioRxiv">
        <title>High-quality genome assemblies of four members of thePodospora anserinaspecies complex.</title>
        <authorList>
            <person name="Ament-Velasquez S.L."/>
            <person name="Vogan A.A."/>
            <person name="Wallerman O."/>
            <person name="Hartmann F."/>
            <person name="Gautier V."/>
            <person name="Silar P."/>
            <person name="Giraud T."/>
            <person name="Johannesson H."/>
        </authorList>
    </citation>
    <scope>NUCLEOTIDE SEQUENCE [LARGE SCALE GENOMIC DNA]</scope>
    <source>
        <strain evidence="2 3">CBS 415.72m</strain>
    </source>
</reference>
<dbReference type="EMBL" id="JAFFHA010000001">
    <property type="protein sequence ID" value="KAK4660197.1"/>
    <property type="molecule type" value="Genomic_DNA"/>
</dbReference>
<feature type="chain" id="PRO_5046538814" description="Secreted protein" evidence="1">
    <location>
        <begin position="26"/>
        <end position="105"/>
    </location>
</feature>
<evidence type="ECO:0000313" key="3">
    <source>
        <dbReference type="Proteomes" id="UP001323405"/>
    </source>
</evidence>
<gene>
    <name evidence="2" type="ORF">QC762_0016500</name>
</gene>
<keyword evidence="1" id="KW-0732">Signal</keyword>
<feature type="signal peptide" evidence="1">
    <location>
        <begin position="1"/>
        <end position="25"/>
    </location>
</feature>
<comment type="caution">
    <text evidence="2">The sequence shown here is derived from an EMBL/GenBank/DDBJ whole genome shotgun (WGS) entry which is preliminary data.</text>
</comment>
<evidence type="ECO:0000313" key="2">
    <source>
        <dbReference type="EMBL" id="KAK4660197.1"/>
    </source>
</evidence>
<sequence>MRDPLAFAAFYFVLYWYLQAQGARCVRIETNLLACFSPFLLERRTADRFSQSQAHPCQQRVWPAPTKNLDLFPRTSCASLAEQTRPHAPIPRPHYRGNGAEFISL</sequence>
<protein>
    <recommendedName>
        <fullName evidence="4">Secreted protein</fullName>
    </recommendedName>
</protein>
<proteinExistence type="predicted"/>
<evidence type="ECO:0008006" key="4">
    <source>
        <dbReference type="Google" id="ProtNLM"/>
    </source>
</evidence>
<evidence type="ECO:0000256" key="1">
    <source>
        <dbReference type="SAM" id="SignalP"/>
    </source>
</evidence>
<organism evidence="2 3">
    <name type="scientific">Podospora pseudocomata</name>
    <dbReference type="NCBI Taxonomy" id="2093779"/>
    <lineage>
        <taxon>Eukaryota</taxon>
        <taxon>Fungi</taxon>
        <taxon>Dikarya</taxon>
        <taxon>Ascomycota</taxon>
        <taxon>Pezizomycotina</taxon>
        <taxon>Sordariomycetes</taxon>
        <taxon>Sordariomycetidae</taxon>
        <taxon>Sordariales</taxon>
        <taxon>Podosporaceae</taxon>
        <taxon>Podospora</taxon>
    </lineage>
</organism>
<dbReference type="RefSeq" id="XP_062749167.1">
    <property type="nucleotide sequence ID" value="XM_062883032.1"/>
</dbReference>
<dbReference type="Proteomes" id="UP001323405">
    <property type="component" value="Unassembled WGS sequence"/>
</dbReference>
<name>A0ABR0GWQ7_9PEZI</name>
<dbReference type="GeneID" id="87902544"/>
<keyword evidence="3" id="KW-1185">Reference proteome</keyword>
<accession>A0ABR0GWQ7</accession>